<name>A0AAD4HWX9_9PEZI</name>
<dbReference type="Gene3D" id="3.10.180.10">
    <property type="entry name" value="2,3-Dihydroxybiphenyl 1,2-Dioxygenase, domain 1"/>
    <property type="match status" value="1"/>
</dbReference>
<dbReference type="Proteomes" id="UP001197093">
    <property type="component" value="Unassembled WGS sequence"/>
</dbReference>
<dbReference type="EMBL" id="JAHCVI010000004">
    <property type="protein sequence ID" value="KAG7285885.1"/>
    <property type="molecule type" value="Genomic_DNA"/>
</dbReference>
<evidence type="ECO:0000313" key="1">
    <source>
        <dbReference type="EMBL" id="KAG7285885.1"/>
    </source>
</evidence>
<evidence type="ECO:0008006" key="3">
    <source>
        <dbReference type="Google" id="ProtNLM"/>
    </source>
</evidence>
<protein>
    <recommendedName>
        <fullName evidence="3">VOC domain-containing protein</fullName>
    </recommendedName>
</protein>
<dbReference type="AlphaFoldDB" id="A0AAD4HWX9"/>
<organism evidence="1 2">
    <name type="scientific">Staphylotrichum longicolle</name>
    <dbReference type="NCBI Taxonomy" id="669026"/>
    <lineage>
        <taxon>Eukaryota</taxon>
        <taxon>Fungi</taxon>
        <taxon>Dikarya</taxon>
        <taxon>Ascomycota</taxon>
        <taxon>Pezizomycotina</taxon>
        <taxon>Sordariomycetes</taxon>
        <taxon>Sordariomycetidae</taxon>
        <taxon>Sordariales</taxon>
        <taxon>Chaetomiaceae</taxon>
        <taxon>Staphylotrichum</taxon>
    </lineage>
</organism>
<proteinExistence type="predicted"/>
<accession>A0AAD4HWX9</accession>
<gene>
    <name evidence="1" type="ORF">NEMBOFW57_008179</name>
</gene>
<keyword evidence="2" id="KW-1185">Reference proteome</keyword>
<dbReference type="InterPro" id="IPR029068">
    <property type="entry name" value="Glyas_Bleomycin-R_OHBP_Dase"/>
</dbReference>
<evidence type="ECO:0000313" key="2">
    <source>
        <dbReference type="Proteomes" id="UP001197093"/>
    </source>
</evidence>
<dbReference type="PANTHER" id="PTHR36503">
    <property type="entry name" value="BLR2520 PROTEIN"/>
    <property type="match status" value="1"/>
</dbReference>
<dbReference type="PANTHER" id="PTHR36503:SF2">
    <property type="entry name" value="BLR2408 PROTEIN"/>
    <property type="match status" value="1"/>
</dbReference>
<comment type="caution">
    <text evidence="1">The sequence shown here is derived from an EMBL/GenBank/DDBJ whole genome shotgun (WGS) entry which is preliminary data.</text>
</comment>
<reference evidence="1" key="1">
    <citation type="submission" date="2023-02" db="EMBL/GenBank/DDBJ databases">
        <authorList>
            <person name="Palmer J.M."/>
        </authorList>
    </citation>
    <scope>NUCLEOTIDE SEQUENCE</scope>
    <source>
        <strain evidence="1">FW57</strain>
    </source>
</reference>
<dbReference type="SUPFAM" id="SSF54593">
    <property type="entry name" value="Glyoxalase/Bleomycin resistance protein/Dihydroxybiphenyl dioxygenase"/>
    <property type="match status" value="1"/>
</dbReference>
<sequence>MSDNSATSPKPTFFVNLPAASLSAATAFYTAIGLTPITAWSDPSSTAFLLPAPNDSVCLMLHAHPRFKQFMRPDASVVDAHTSTEALFSIAHDSKDAVDDWLAKVEGAGGKKDPYVLDGFGEGMGMYTRSWADLDGHVWEGFFMTGPCGVPDAPAAAEGEGEKKEA</sequence>